<dbReference type="InterPro" id="IPR017850">
    <property type="entry name" value="Alkaline_phosphatase_core_sf"/>
</dbReference>
<dbReference type="PANTHER" id="PTHR10151:SF120">
    <property type="entry name" value="BIS(5'-ADENOSYL)-TRIPHOSPHATASE"/>
    <property type="match status" value="1"/>
</dbReference>
<protein>
    <recommendedName>
        <fullName evidence="2">Sulfatase N-terminal domain-containing protein</fullName>
    </recommendedName>
</protein>
<accession>A0A382CXT4</accession>
<dbReference type="PANTHER" id="PTHR10151">
    <property type="entry name" value="ECTONUCLEOTIDE PYROPHOSPHATASE/PHOSPHODIESTERASE"/>
    <property type="match status" value="1"/>
</dbReference>
<dbReference type="InterPro" id="IPR002591">
    <property type="entry name" value="Phosphodiest/P_Trfase"/>
</dbReference>
<evidence type="ECO:0000313" key="1">
    <source>
        <dbReference type="EMBL" id="SVB30614.1"/>
    </source>
</evidence>
<evidence type="ECO:0008006" key="2">
    <source>
        <dbReference type="Google" id="ProtNLM"/>
    </source>
</evidence>
<dbReference type="EMBL" id="UINC01036518">
    <property type="protein sequence ID" value="SVB30614.1"/>
    <property type="molecule type" value="Genomic_DNA"/>
</dbReference>
<dbReference type="CDD" id="cd16018">
    <property type="entry name" value="Enpp"/>
    <property type="match status" value="1"/>
</dbReference>
<dbReference type="SUPFAM" id="SSF53649">
    <property type="entry name" value="Alkaline phosphatase-like"/>
    <property type="match status" value="1"/>
</dbReference>
<sequence length="431" mass="48220">MKQIFSIFIILCFISCGGPTGNWSDPRVILISIDGLRGDILNNPTYTKDYPNLTRLMADGEYCTNVQTVFPSLTYPAHTSMITGVTPAKHGIVNNRPFMPKNNFVDWYWYADSIEVPTLITKAAQKGLVTLGVSWPVSVGAKMDWMLPAIKSVNDTISTIDLVRKHDRPESFLESAKVRGVVPEDGNPSGYNRDLLLHEIFMDAFVRKAPHLSLYHMIETDLIQHEFGKSSNEAKDAFMFMDSLVGNIIAFLDDNKLWESTTLIITGDHGFRDYEKQVSLNRLFEKEGWLTLNNGSISDWKVVCLGSGGSGFVRLKDPTDQEFKKKVRLLLSKQDAFEILEQRHMNGALWASRKTDFVLLANDGYGFVRSTDQPFIVEKPGGSHGGDPRRKILKTGYIATGRGVKKGPIKSMSITDVAFKISDLLGLDLEN</sequence>
<dbReference type="Pfam" id="PF01663">
    <property type="entry name" value="Phosphodiest"/>
    <property type="match status" value="1"/>
</dbReference>
<name>A0A382CXT4_9ZZZZ</name>
<proteinExistence type="predicted"/>
<dbReference type="Gene3D" id="3.40.720.10">
    <property type="entry name" value="Alkaline Phosphatase, subunit A"/>
    <property type="match status" value="1"/>
</dbReference>
<organism evidence="1">
    <name type="scientific">marine metagenome</name>
    <dbReference type="NCBI Taxonomy" id="408172"/>
    <lineage>
        <taxon>unclassified sequences</taxon>
        <taxon>metagenomes</taxon>
        <taxon>ecological metagenomes</taxon>
    </lineage>
</organism>
<dbReference type="AlphaFoldDB" id="A0A382CXT4"/>
<reference evidence="1" key="1">
    <citation type="submission" date="2018-05" db="EMBL/GenBank/DDBJ databases">
        <authorList>
            <person name="Lanie J.A."/>
            <person name="Ng W.-L."/>
            <person name="Kazmierczak K.M."/>
            <person name="Andrzejewski T.M."/>
            <person name="Davidsen T.M."/>
            <person name="Wayne K.J."/>
            <person name="Tettelin H."/>
            <person name="Glass J.I."/>
            <person name="Rusch D."/>
            <person name="Podicherti R."/>
            <person name="Tsui H.-C.T."/>
            <person name="Winkler M.E."/>
        </authorList>
    </citation>
    <scope>NUCLEOTIDE SEQUENCE</scope>
</reference>
<dbReference type="GO" id="GO:0016787">
    <property type="term" value="F:hydrolase activity"/>
    <property type="evidence" value="ECO:0007669"/>
    <property type="project" value="UniProtKB-ARBA"/>
</dbReference>
<gene>
    <name evidence="1" type="ORF">METZ01_LOCUS183468</name>
</gene>